<feature type="non-terminal residue" evidence="1">
    <location>
        <position position="53"/>
    </location>
</feature>
<organism evidence="1 2">
    <name type="scientific">Halocaridina rubra</name>
    <name type="common">Hawaiian red shrimp</name>
    <dbReference type="NCBI Taxonomy" id="373956"/>
    <lineage>
        <taxon>Eukaryota</taxon>
        <taxon>Metazoa</taxon>
        <taxon>Ecdysozoa</taxon>
        <taxon>Arthropoda</taxon>
        <taxon>Crustacea</taxon>
        <taxon>Multicrustacea</taxon>
        <taxon>Malacostraca</taxon>
        <taxon>Eumalacostraca</taxon>
        <taxon>Eucarida</taxon>
        <taxon>Decapoda</taxon>
        <taxon>Pleocyemata</taxon>
        <taxon>Caridea</taxon>
        <taxon>Atyoidea</taxon>
        <taxon>Atyidae</taxon>
        <taxon>Halocaridina</taxon>
    </lineage>
</organism>
<proteinExistence type="predicted"/>
<accession>A0AAN9A073</accession>
<keyword evidence="2" id="KW-1185">Reference proteome</keyword>
<dbReference type="AlphaFoldDB" id="A0AAN9A073"/>
<reference evidence="1 2" key="1">
    <citation type="submission" date="2023-11" db="EMBL/GenBank/DDBJ databases">
        <title>Halocaridina rubra genome assembly.</title>
        <authorList>
            <person name="Smith C."/>
        </authorList>
    </citation>
    <scope>NUCLEOTIDE SEQUENCE [LARGE SCALE GENOMIC DNA]</scope>
    <source>
        <strain evidence="1">EP-1</strain>
        <tissue evidence="1">Whole</tissue>
    </source>
</reference>
<protein>
    <submittedName>
        <fullName evidence="1">Uncharacterized protein</fullName>
    </submittedName>
</protein>
<sequence length="53" mass="6001">MFTVSHVSITNKGQSFACLIDKPPSVVYHESVTGRTKLRATLSQYILIRDLDY</sequence>
<dbReference type="EMBL" id="JAXCGZ010015962">
    <property type="protein sequence ID" value="KAK7069684.1"/>
    <property type="molecule type" value="Genomic_DNA"/>
</dbReference>
<gene>
    <name evidence="1" type="ORF">SK128_020968</name>
</gene>
<evidence type="ECO:0000313" key="1">
    <source>
        <dbReference type="EMBL" id="KAK7069684.1"/>
    </source>
</evidence>
<dbReference type="Proteomes" id="UP001381693">
    <property type="component" value="Unassembled WGS sequence"/>
</dbReference>
<evidence type="ECO:0000313" key="2">
    <source>
        <dbReference type="Proteomes" id="UP001381693"/>
    </source>
</evidence>
<name>A0AAN9A073_HALRR</name>
<comment type="caution">
    <text evidence="1">The sequence shown here is derived from an EMBL/GenBank/DDBJ whole genome shotgun (WGS) entry which is preliminary data.</text>
</comment>